<dbReference type="EMBL" id="CM017327">
    <property type="protein sequence ID" value="KAE8098974.1"/>
    <property type="molecule type" value="Genomic_DNA"/>
</dbReference>
<proteinExistence type="predicted"/>
<gene>
    <name evidence="2" type="ORF">FH972_016993</name>
</gene>
<feature type="region of interest" description="Disordered" evidence="1">
    <location>
        <begin position="273"/>
        <end position="300"/>
    </location>
</feature>
<sequence length="327" mass="35831">MGSSTINSSLDDQLHREDSFSFTSCFDLNSAPSVFSEDDDYASADDDASYIEIALGNDGDYGDDSGEFELRISLSTSDTKTQQNYPAVFETDHTTTPSSSSSSSTFTFSCSSSTACSLAGAPSEIGKEKLIDINQWELVRSRKPSKSTNTMAMNGGFTRWFIVKFQAIKVRNLLASFAKPLQVNSSQGNSGGSTTDQHKKKRSKEIIDQYYQRLIKPFDKWIDQRSNQGNRDIKNSLRGGSGGDQRYSRVLEINLDPVRGVLEAVSMGMGIGRKDRQARSCPTSIESSPVHRGSFPSGSKLHTGENSIEAAIAHCKTSFAQKPRFCP</sequence>
<evidence type="ECO:0000256" key="1">
    <source>
        <dbReference type="SAM" id="MobiDB-lite"/>
    </source>
</evidence>
<reference evidence="2 3" key="1">
    <citation type="submission" date="2019-06" db="EMBL/GenBank/DDBJ databases">
        <title>A chromosomal-level reference genome of Carpinus fangiana (Coryloideae, Betulaceae).</title>
        <authorList>
            <person name="Yang X."/>
            <person name="Wang Z."/>
            <person name="Zhang L."/>
            <person name="Hao G."/>
            <person name="Liu J."/>
            <person name="Yang Y."/>
        </authorList>
    </citation>
    <scope>NUCLEOTIDE SEQUENCE [LARGE SCALE GENOMIC DNA]</scope>
    <source>
        <strain evidence="2">Cfa_2016G</strain>
        <tissue evidence="2">Leaf</tissue>
    </source>
</reference>
<organism evidence="2 3">
    <name type="scientific">Carpinus fangiana</name>
    <dbReference type="NCBI Taxonomy" id="176857"/>
    <lineage>
        <taxon>Eukaryota</taxon>
        <taxon>Viridiplantae</taxon>
        <taxon>Streptophyta</taxon>
        <taxon>Embryophyta</taxon>
        <taxon>Tracheophyta</taxon>
        <taxon>Spermatophyta</taxon>
        <taxon>Magnoliopsida</taxon>
        <taxon>eudicotyledons</taxon>
        <taxon>Gunneridae</taxon>
        <taxon>Pentapetalae</taxon>
        <taxon>rosids</taxon>
        <taxon>fabids</taxon>
        <taxon>Fagales</taxon>
        <taxon>Betulaceae</taxon>
        <taxon>Carpinus</taxon>
    </lineage>
</organism>
<dbReference type="AlphaFoldDB" id="A0A5N6RHL8"/>
<dbReference type="OrthoDB" id="1884080at2759"/>
<evidence type="ECO:0000313" key="3">
    <source>
        <dbReference type="Proteomes" id="UP000327013"/>
    </source>
</evidence>
<protein>
    <submittedName>
        <fullName evidence="2">Uncharacterized protein</fullName>
    </submittedName>
</protein>
<feature type="region of interest" description="Disordered" evidence="1">
    <location>
        <begin position="184"/>
        <end position="203"/>
    </location>
</feature>
<accession>A0A5N6RHL8</accession>
<dbReference type="Proteomes" id="UP000327013">
    <property type="component" value="Chromosome 7"/>
</dbReference>
<keyword evidence="3" id="KW-1185">Reference proteome</keyword>
<name>A0A5N6RHL8_9ROSI</name>
<evidence type="ECO:0000313" key="2">
    <source>
        <dbReference type="EMBL" id="KAE8098974.1"/>
    </source>
</evidence>